<evidence type="ECO:0000313" key="5">
    <source>
        <dbReference type="Proteomes" id="UP000321832"/>
    </source>
</evidence>
<dbReference type="InterPro" id="IPR015813">
    <property type="entry name" value="Pyrv/PenolPyrv_kinase-like_dom"/>
</dbReference>
<feature type="compositionally biased region" description="Basic residues" evidence="3">
    <location>
        <begin position="467"/>
        <end position="476"/>
    </location>
</feature>
<evidence type="ECO:0000256" key="2">
    <source>
        <dbReference type="ARBA" id="ARBA00022419"/>
    </source>
</evidence>
<name>A0A5C6U4H1_9BURK</name>
<dbReference type="GO" id="GO:0015977">
    <property type="term" value="P:carbon fixation"/>
    <property type="evidence" value="ECO:0007669"/>
    <property type="project" value="InterPro"/>
</dbReference>
<feature type="region of interest" description="Disordered" evidence="3">
    <location>
        <begin position="613"/>
        <end position="633"/>
    </location>
</feature>
<feature type="region of interest" description="Disordered" evidence="3">
    <location>
        <begin position="425"/>
        <end position="545"/>
    </location>
</feature>
<sequence>MPLTDLHDADESAASIESADALGRAELLRAALLEVLDRHEPEAARVLRGEKPAGPLDNRLLARTIQAQAIWFQLLAIAEQNRDMRRRREVERQRGHAAVAGTFAHVFQLAAAQGFSAAAVREALCSLRVRPVITAHPTEARRVTVLERHRRIYLRLFDLESPRWTERERDDLQRAVRDEIEVLWLTGELKLDRPTIEQEVDWGLYFFEENLFDAVPALYGRIEAAFAKQFPGEPLELPVVFGFGSWIGGDRDGNPFVTSTVTRNTLWRLRLAALRRYRTRLHELARQLSVSERALPPTDEFRVALDAALAASGDGEAIAARNPGELFRQFLACMKLRVEASIASAEARETASERAYASADALIADLELMYRALVDAGATPLAQSYVAPLLREVRCFRFATARLDVRENAQRIHATLAEVWKLERPNAEPPAPDSPVARLAAHRTGRAPDRRQRVGRDRAPQPGSARDHRHLSHHRRDAPPRRAGGGGLSDPVDDAPVRRCARRLPAGQARRPVPRHRGGGALHAAGGAAAGDHPRPATRGCAAEGAARRAAGAAHAARPGQRAGGDDRLLRFEQGWRLPHRQLGALQGAGCADPAGRDAGRAHRLLPRPRRFGESRRRAHRPGHRRAAGRLHPRRAACHRAGRGGLGQVRQPRHRALPGRTARSLGAAACAGVGTRGGAGAAPRIRRGDRSPLRCGLGQLPQADGDAAAAGLPARLVAAGGTLAAEHRLAPGEAGAGPRHAGRPARDPLGLRLTQNRHMVPGWYGLGSALEAFVEVRKARGDWRCCSACSRNADRSAR</sequence>
<dbReference type="PANTHER" id="PTHR30523">
    <property type="entry name" value="PHOSPHOENOLPYRUVATE CARBOXYLASE"/>
    <property type="match status" value="1"/>
</dbReference>
<comment type="caution">
    <text evidence="4">The sequence shown here is derived from an EMBL/GenBank/DDBJ whole genome shotgun (WGS) entry which is preliminary data.</text>
</comment>
<protein>
    <recommendedName>
        <fullName evidence="2">Phosphoenolpyruvate carboxylase</fullName>
    </recommendedName>
</protein>
<evidence type="ECO:0000256" key="3">
    <source>
        <dbReference type="SAM" id="MobiDB-lite"/>
    </source>
</evidence>
<accession>A0A5C6U4H1</accession>
<dbReference type="GO" id="GO:0005829">
    <property type="term" value="C:cytosol"/>
    <property type="evidence" value="ECO:0007669"/>
    <property type="project" value="TreeGrafter"/>
</dbReference>
<dbReference type="GO" id="GO:0006099">
    <property type="term" value="P:tricarboxylic acid cycle"/>
    <property type="evidence" value="ECO:0007669"/>
    <property type="project" value="InterPro"/>
</dbReference>
<dbReference type="AlphaFoldDB" id="A0A5C6U4H1"/>
<dbReference type="PRINTS" id="PR00150">
    <property type="entry name" value="PEPCARBXLASE"/>
</dbReference>
<reference evidence="4 5" key="1">
    <citation type="submission" date="2019-08" db="EMBL/GenBank/DDBJ databases">
        <authorList>
            <person name="Khan S.A."/>
            <person name="Jeon C.O."/>
            <person name="Jeong S.E."/>
        </authorList>
    </citation>
    <scope>NUCLEOTIDE SEQUENCE [LARGE SCALE GENOMIC DNA]</scope>
    <source>
        <strain evidence="5">IMCC1728</strain>
    </source>
</reference>
<keyword evidence="5" id="KW-1185">Reference proteome</keyword>
<dbReference type="Gene3D" id="1.20.1440.90">
    <property type="entry name" value="Phosphoenolpyruvate/pyruvate domain"/>
    <property type="match status" value="1"/>
</dbReference>
<evidence type="ECO:0000313" key="4">
    <source>
        <dbReference type="EMBL" id="TXC66568.1"/>
    </source>
</evidence>
<comment type="function">
    <text evidence="1">Forms oxaloacetate, a four-carbon dicarboxylic acid source for the tricarboxylic acid cycle.</text>
</comment>
<feature type="compositionally biased region" description="Low complexity" evidence="3">
    <location>
        <begin position="522"/>
        <end position="545"/>
    </location>
</feature>
<dbReference type="Proteomes" id="UP000321832">
    <property type="component" value="Unassembled WGS sequence"/>
</dbReference>
<dbReference type="PANTHER" id="PTHR30523:SF6">
    <property type="entry name" value="PHOSPHOENOLPYRUVATE CARBOXYLASE"/>
    <property type="match status" value="1"/>
</dbReference>
<dbReference type="Pfam" id="PF00311">
    <property type="entry name" value="PEPcase"/>
    <property type="match status" value="1"/>
</dbReference>
<dbReference type="InterPro" id="IPR021135">
    <property type="entry name" value="PEP_COase"/>
</dbReference>
<proteinExistence type="predicted"/>
<feature type="compositionally biased region" description="Basic residues" evidence="3">
    <location>
        <begin position="617"/>
        <end position="633"/>
    </location>
</feature>
<dbReference type="GO" id="GO:0008964">
    <property type="term" value="F:phosphoenolpyruvate carboxylase activity"/>
    <property type="evidence" value="ECO:0007669"/>
    <property type="project" value="InterPro"/>
</dbReference>
<evidence type="ECO:0000256" key="1">
    <source>
        <dbReference type="ARBA" id="ARBA00003670"/>
    </source>
</evidence>
<gene>
    <name evidence="4" type="ORF">FSC37_14215</name>
</gene>
<organism evidence="4 5">
    <name type="scientific">Piscinibacter aquaticus</name>
    <dbReference type="NCBI Taxonomy" id="392597"/>
    <lineage>
        <taxon>Bacteria</taxon>
        <taxon>Pseudomonadati</taxon>
        <taxon>Pseudomonadota</taxon>
        <taxon>Betaproteobacteria</taxon>
        <taxon>Burkholderiales</taxon>
        <taxon>Sphaerotilaceae</taxon>
        <taxon>Piscinibacter</taxon>
    </lineage>
</organism>
<dbReference type="EMBL" id="VOPW01000001">
    <property type="protein sequence ID" value="TXC66568.1"/>
    <property type="molecule type" value="Genomic_DNA"/>
</dbReference>
<feature type="compositionally biased region" description="Basic and acidic residues" evidence="3">
    <location>
        <begin position="446"/>
        <end position="459"/>
    </location>
</feature>
<dbReference type="SUPFAM" id="SSF51621">
    <property type="entry name" value="Phosphoenolpyruvate/pyruvate domain"/>
    <property type="match status" value="1"/>
</dbReference>
<keyword evidence="4" id="KW-0670">Pyruvate</keyword>